<evidence type="ECO:0000256" key="2">
    <source>
        <dbReference type="ARBA" id="ARBA00022898"/>
    </source>
</evidence>
<dbReference type="GO" id="GO:0005829">
    <property type="term" value="C:cytosol"/>
    <property type="evidence" value="ECO:0007669"/>
    <property type="project" value="TreeGrafter"/>
</dbReference>
<dbReference type="InterPro" id="IPR029066">
    <property type="entry name" value="PLP-binding_barrel"/>
</dbReference>
<feature type="active site" description="Proton acceptor; specific for L-alanine" evidence="4">
    <location>
        <position position="281"/>
    </location>
</feature>
<dbReference type="Pfam" id="PF00842">
    <property type="entry name" value="Ala_racemase_C"/>
    <property type="match status" value="1"/>
</dbReference>
<proteinExistence type="inferred from homology"/>
<dbReference type="GO" id="GO:0030632">
    <property type="term" value="P:D-alanine biosynthetic process"/>
    <property type="evidence" value="ECO:0007669"/>
    <property type="project" value="UniProtKB-UniRule"/>
</dbReference>
<dbReference type="Gene3D" id="2.40.37.10">
    <property type="entry name" value="Lyase, Ornithine Decarboxylase, Chain A, domain 1"/>
    <property type="match status" value="1"/>
</dbReference>
<feature type="binding site" evidence="4 6">
    <location>
        <position position="151"/>
    </location>
    <ligand>
        <name>substrate</name>
    </ligand>
</feature>
<comment type="function">
    <text evidence="4">Catalyzes the interconversion of L-alanine and D-alanine. May also act on other amino acids.</text>
</comment>
<protein>
    <recommendedName>
        <fullName evidence="4">Alanine racemase</fullName>
        <ecNumber evidence="4">5.1.1.1</ecNumber>
    </recommendedName>
</protein>
<evidence type="ECO:0000256" key="5">
    <source>
        <dbReference type="PIRSR" id="PIRSR600821-50"/>
    </source>
</evidence>
<dbReference type="GO" id="GO:0008784">
    <property type="term" value="F:alanine racemase activity"/>
    <property type="evidence" value="ECO:0007669"/>
    <property type="project" value="UniProtKB-UniRule"/>
</dbReference>
<accession>A0A1I4EUV3</accession>
<feature type="binding site" evidence="4 6">
    <location>
        <position position="329"/>
    </location>
    <ligand>
        <name>substrate</name>
    </ligand>
</feature>
<dbReference type="FunFam" id="3.20.20.10:FF:000002">
    <property type="entry name" value="Alanine racemase"/>
    <property type="match status" value="1"/>
</dbReference>
<dbReference type="UniPathway" id="UPA00042">
    <property type="reaction ID" value="UER00497"/>
</dbReference>
<dbReference type="InterPro" id="IPR000821">
    <property type="entry name" value="Ala_racemase"/>
</dbReference>
<evidence type="ECO:0000256" key="3">
    <source>
        <dbReference type="ARBA" id="ARBA00023235"/>
    </source>
</evidence>
<dbReference type="STRING" id="504800.SAMN04488085_106204"/>
<comment type="similarity">
    <text evidence="4">Belongs to the alanine racemase family.</text>
</comment>
<dbReference type="GO" id="GO:0030170">
    <property type="term" value="F:pyridoxal phosphate binding"/>
    <property type="evidence" value="ECO:0007669"/>
    <property type="project" value="UniProtKB-UniRule"/>
</dbReference>
<keyword evidence="2 4" id="KW-0663">Pyridoxal phosphate</keyword>
<dbReference type="Gene3D" id="3.20.20.10">
    <property type="entry name" value="Alanine racemase"/>
    <property type="match status" value="1"/>
</dbReference>
<dbReference type="InterPro" id="IPR009006">
    <property type="entry name" value="Ala_racemase/Decarboxylase_C"/>
</dbReference>
<dbReference type="HAMAP" id="MF_01201">
    <property type="entry name" value="Ala_racemase"/>
    <property type="match status" value="1"/>
</dbReference>
<evidence type="ECO:0000259" key="7">
    <source>
        <dbReference type="SMART" id="SM01005"/>
    </source>
</evidence>
<dbReference type="RefSeq" id="WP_091324620.1">
    <property type="nucleotide sequence ID" value="NZ_FOSW01000006.1"/>
</dbReference>
<dbReference type="GO" id="GO:0009252">
    <property type="term" value="P:peptidoglycan biosynthetic process"/>
    <property type="evidence" value="ECO:0007669"/>
    <property type="project" value="TreeGrafter"/>
</dbReference>
<name>A0A1I4EUV3_9ACTN</name>
<feature type="active site" description="Proton acceptor; specific for D-alanine" evidence="4">
    <location>
        <position position="53"/>
    </location>
</feature>
<organism evidence="8 9">
    <name type="scientific">Geodermatophilus ruber</name>
    <dbReference type="NCBI Taxonomy" id="504800"/>
    <lineage>
        <taxon>Bacteria</taxon>
        <taxon>Bacillati</taxon>
        <taxon>Actinomycetota</taxon>
        <taxon>Actinomycetes</taxon>
        <taxon>Geodermatophilales</taxon>
        <taxon>Geodermatophilaceae</taxon>
        <taxon>Geodermatophilus</taxon>
    </lineage>
</organism>
<evidence type="ECO:0000256" key="1">
    <source>
        <dbReference type="ARBA" id="ARBA00001933"/>
    </source>
</evidence>
<dbReference type="EMBL" id="FOSW01000006">
    <property type="protein sequence ID" value="SFL09515.1"/>
    <property type="molecule type" value="Genomic_DNA"/>
</dbReference>
<comment type="cofactor">
    <cofactor evidence="1 4 5">
        <name>pyridoxal 5'-phosphate</name>
        <dbReference type="ChEBI" id="CHEBI:597326"/>
    </cofactor>
</comment>
<dbReference type="SUPFAM" id="SSF50621">
    <property type="entry name" value="Alanine racemase C-terminal domain-like"/>
    <property type="match status" value="1"/>
</dbReference>
<dbReference type="PANTHER" id="PTHR30511:SF0">
    <property type="entry name" value="ALANINE RACEMASE, CATABOLIC-RELATED"/>
    <property type="match status" value="1"/>
</dbReference>
<evidence type="ECO:0000313" key="8">
    <source>
        <dbReference type="EMBL" id="SFL09515.1"/>
    </source>
</evidence>
<dbReference type="OrthoDB" id="9813814at2"/>
<feature type="domain" description="Alanine racemase C-terminal" evidence="7">
    <location>
        <begin position="260"/>
        <end position="387"/>
    </location>
</feature>
<feature type="modified residue" description="N6-(pyridoxal phosphate)lysine" evidence="4 5">
    <location>
        <position position="53"/>
    </location>
</feature>
<evidence type="ECO:0000256" key="4">
    <source>
        <dbReference type="HAMAP-Rule" id="MF_01201"/>
    </source>
</evidence>
<gene>
    <name evidence="8" type="ORF">SAMN04488085_106204</name>
</gene>
<dbReference type="InterPro" id="IPR001608">
    <property type="entry name" value="Ala_racemase_N"/>
</dbReference>
<dbReference type="SMART" id="SM01005">
    <property type="entry name" value="Ala_racemase_C"/>
    <property type="match status" value="1"/>
</dbReference>
<keyword evidence="9" id="KW-1185">Reference proteome</keyword>
<dbReference type="SUPFAM" id="SSF51419">
    <property type="entry name" value="PLP-binding barrel"/>
    <property type="match status" value="1"/>
</dbReference>
<comment type="pathway">
    <text evidence="4">Amino-acid biosynthesis; D-alanine biosynthesis; D-alanine from L-alanine: step 1/1.</text>
</comment>
<evidence type="ECO:0000313" key="9">
    <source>
        <dbReference type="Proteomes" id="UP000199152"/>
    </source>
</evidence>
<dbReference type="PANTHER" id="PTHR30511">
    <property type="entry name" value="ALANINE RACEMASE"/>
    <property type="match status" value="1"/>
</dbReference>
<reference evidence="8 9" key="1">
    <citation type="submission" date="2016-10" db="EMBL/GenBank/DDBJ databases">
        <authorList>
            <person name="de Groot N.N."/>
        </authorList>
    </citation>
    <scope>NUCLEOTIDE SEQUENCE [LARGE SCALE GENOMIC DNA]</scope>
    <source>
        <strain evidence="8 9">DSM 45317</strain>
    </source>
</reference>
<sequence length="392" mass="40662">MTAITARPSAGTRPCTASAAPPLAEVEVDLGAIAHNAGVLRRIAGVPVMAVVKADAFGHGAVPVARAALAGGATWLGVATLAEALHLRADGIDAPVLTWLYGADEDVLPAVQTGVALSVPSLPHLHAVARAAAAAGVPAVIHLKVDTGLHRNGCSPADWLGLVRTAAQYAARGTVVVEGIWSHLAAADHPDDPLVDTQLGVFQWAVDLAGAEGVQASLRHMANSAAALHAPWTRFDLVRAGLGLYGVEPVPGRVSGLRPAMTFRARAVLAKSVRRGAGVSYGHEYRAPQDGRLLLVPVGYADGVPTTTSHRAEVWIGGRRARVAGRVAMDQFVVDLADGPGQVGDEVVLFGPGTRGEPTAAEWAAWAGCPVQQVFTGLGRRVVRRYTRAAQR</sequence>
<dbReference type="PRINTS" id="PR00992">
    <property type="entry name" value="ALARACEMASE"/>
</dbReference>
<keyword evidence="3 4" id="KW-0413">Isomerase</keyword>
<dbReference type="Pfam" id="PF01168">
    <property type="entry name" value="Ala_racemase_N"/>
    <property type="match status" value="1"/>
</dbReference>
<evidence type="ECO:0000256" key="6">
    <source>
        <dbReference type="PIRSR" id="PIRSR600821-52"/>
    </source>
</evidence>
<dbReference type="Proteomes" id="UP000199152">
    <property type="component" value="Unassembled WGS sequence"/>
</dbReference>
<comment type="catalytic activity">
    <reaction evidence="4">
        <text>L-alanine = D-alanine</text>
        <dbReference type="Rhea" id="RHEA:20249"/>
        <dbReference type="ChEBI" id="CHEBI:57416"/>
        <dbReference type="ChEBI" id="CHEBI:57972"/>
        <dbReference type="EC" id="5.1.1.1"/>
    </reaction>
</comment>
<dbReference type="InterPro" id="IPR011079">
    <property type="entry name" value="Ala_racemase_C"/>
</dbReference>
<dbReference type="EC" id="5.1.1.1" evidence="4"/>
<dbReference type="InParanoid" id="A0A1I4EUV3"/>
<dbReference type="CDD" id="cd00430">
    <property type="entry name" value="PLPDE_III_AR"/>
    <property type="match status" value="1"/>
</dbReference>
<dbReference type="NCBIfam" id="TIGR00492">
    <property type="entry name" value="alr"/>
    <property type="match status" value="1"/>
</dbReference>
<dbReference type="AlphaFoldDB" id="A0A1I4EUV3"/>